<sequence length="116" mass="13719">MDDHRTIGKTNPERQLILWSIYAQVYGILDWRDTISCYYTETLKKVWIQNSKPYSITLTVKKLQEIINEDLAMDHDCFNLVIRKVMFDNIELVKKTKGTVSKHCLDLQFWVTTDFG</sequence>
<evidence type="ECO:0000313" key="2">
    <source>
        <dbReference type="Proteomes" id="UP000298652"/>
    </source>
</evidence>
<accession>A0A4V6Y843</accession>
<dbReference type="AlphaFoldDB" id="A0A4V6Y843"/>
<dbReference type="Proteomes" id="UP000298652">
    <property type="component" value="Chromosome 7"/>
</dbReference>
<dbReference type="EMBL" id="CM016558">
    <property type="protein sequence ID" value="TKW07106.1"/>
    <property type="molecule type" value="Genomic_DNA"/>
</dbReference>
<reference evidence="1" key="1">
    <citation type="submission" date="2019-03" db="EMBL/GenBank/DDBJ databases">
        <title>WGS assembly of Setaria viridis.</title>
        <authorList>
            <person name="Huang P."/>
            <person name="Jenkins J."/>
            <person name="Grimwood J."/>
            <person name="Barry K."/>
            <person name="Healey A."/>
            <person name="Mamidi S."/>
            <person name="Sreedasyam A."/>
            <person name="Shu S."/>
            <person name="Feldman M."/>
            <person name="Wu J."/>
            <person name="Yu Y."/>
            <person name="Chen C."/>
            <person name="Johnson J."/>
            <person name="Rokhsar D."/>
            <person name="Baxter I."/>
            <person name="Schmutz J."/>
            <person name="Brutnell T."/>
            <person name="Kellogg E."/>
        </authorList>
    </citation>
    <scope>NUCLEOTIDE SEQUENCE [LARGE SCALE GENOMIC DNA]</scope>
</reference>
<evidence type="ECO:0000313" key="1">
    <source>
        <dbReference type="EMBL" id="TKW07106.1"/>
    </source>
</evidence>
<gene>
    <name evidence="1" type="ORF">SEVIR_7G286332v2</name>
</gene>
<keyword evidence="2" id="KW-1185">Reference proteome</keyword>
<protein>
    <submittedName>
        <fullName evidence="1">Uncharacterized protein</fullName>
    </submittedName>
</protein>
<dbReference type="Gramene" id="TKW07106">
    <property type="protein sequence ID" value="TKW07106"/>
    <property type="gene ID" value="SEVIR_7G286332v2"/>
</dbReference>
<organism evidence="1 2">
    <name type="scientific">Setaria viridis</name>
    <name type="common">Green bristlegrass</name>
    <name type="synonym">Setaria italica subsp. viridis</name>
    <dbReference type="NCBI Taxonomy" id="4556"/>
    <lineage>
        <taxon>Eukaryota</taxon>
        <taxon>Viridiplantae</taxon>
        <taxon>Streptophyta</taxon>
        <taxon>Embryophyta</taxon>
        <taxon>Tracheophyta</taxon>
        <taxon>Spermatophyta</taxon>
        <taxon>Magnoliopsida</taxon>
        <taxon>Liliopsida</taxon>
        <taxon>Poales</taxon>
        <taxon>Poaceae</taxon>
        <taxon>PACMAD clade</taxon>
        <taxon>Panicoideae</taxon>
        <taxon>Panicodae</taxon>
        <taxon>Paniceae</taxon>
        <taxon>Cenchrinae</taxon>
        <taxon>Setaria</taxon>
    </lineage>
</organism>
<name>A0A4V6Y843_SETVI</name>
<proteinExistence type="predicted"/>